<dbReference type="Proteomes" id="UP000053989">
    <property type="component" value="Unassembled WGS sequence"/>
</dbReference>
<evidence type="ECO:0000313" key="3">
    <source>
        <dbReference type="Proteomes" id="UP000053989"/>
    </source>
</evidence>
<feature type="compositionally biased region" description="Polar residues" evidence="1">
    <location>
        <begin position="122"/>
        <end position="137"/>
    </location>
</feature>
<dbReference type="OrthoDB" id="391988at2759"/>
<protein>
    <submittedName>
        <fullName evidence="2">Uncharacterized protein</fullName>
    </submittedName>
</protein>
<keyword evidence="3" id="KW-1185">Reference proteome</keyword>
<dbReference type="SUPFAM" id="SSF52540">
    <property type="entry name" value="P-loop containing nucleoside triphosphate hydrolases"/>
    <property type="match status" value="1"/>
</dbReference>
<dbReference type="EMBL" id="KN822028">
    <property type="protein sequence ID" value="KIM64407.1"/>
    <property type="molecule type" value="Genomic_DNA"/>
</dbReference>
<dbReference type="HOGENOM" id="CLU_023805_2_2_1"/>
<reference evidence="3" key="2">
    <citation type="submission" date="2015-01" db="EMBL/GenBank/DDBJ databases">
        <title>Evolutionary Origins and Diversification of the Mycorrhizal Mutualists.</title>
        <authorList>
            <consortium name="DOE Joint Genome Institute"/>
            <consortium name="Mycorrhizal Genomics Consortium"/>
            <person name="Kohler A."/>
            <person name="Kuo A."/>
            <person name="Nagy L.G."/>
            <person name="Floudas D."/>
            <person name="Copeland A."/>
            <person name="Barry K.W."/>
            <person name="Cichocki N."/>
            <person name="Veneault-Fourrey C."/>
            <person name="LaButti K."/>
            <person name="Lindquist E.A."/>
            <person name="Lipzen A."/>
            <person name="Lundell T."/>
            <person name="Morin E."/>
            <person name="Murat C."/>
            <person name="Riley R."/>
            <person name="Ohm R."/>
            <person name="Sun H."/>
            <person name="Tunlid A."/>
            <person name="Henrissat B."/>
            <person name="Grigoriev I.V."/>
            <person name="Hibbett D.S."/>
            <person name="Martin F."/>
        </authorList>
    </citation>
    <scope>NUCLEOTIDE SEQUENCE [LARGE SCALE GENOMIC DNA]</scope>
    <source>
        <strain evidence="3">Foug A</strain>
    </source>
</reference>
<evidence type="ECO:0000256" key="1">
    <source>
        <dbReference type="SAM" id="MobiDB-lite"/>
    </source>
</evidence>
<proteinExistence type="predicted"/>
<evidence type="ECO:0000313" key="2">
    <source>
        <dbReference type="EMBL" id="KIM64407.1"/>
    </source>
</evidence>
<dbReference type="CDD" id="cd00882">
    <property type="entry name" value="Ras_like_GTPase"/>
    <property type="match status" value="1"/>
</dbReference>
<accession>A0A0C3AHK1</accession>
<organism evidence="2 3">
    <name type="scientific">Scleroderma citrinum Foug A</name>
    <dbReference type="NCBI Taxonomy" id="1036808"/>
    <lineage>
        <taxon>Eukaryota</taxon>
        <taxon>Fungi</taxon>
        <taxon>Dikarya</taxon>
        <taxon>Basidiomycota</taxon>
        <taxon>Agaricomycotina</taxon>
        <taxon>Agaricomycetes</taxon>
        <taxon>Agaricomycetidae</taxon>
        <taxon>Boletales</taxon>
        <taxon>Sclerodermatineae</taxon>
        <taxon>Sclerodermataceae</taxon>
        <taxon>Scleroderma</taxon>
    </lineage>
</organism>
<dbReference type="InterPro" id="IPR027417">
    <property type="entry name" value="P-loop_NTPase"/>
</dbReference>
<reference evidence="2 3" key="1">
    <citation type="submission" date="2014-04" db="EMBL/GenBank/DDBJ databases">
        <authorList>
            <consortium name="DOE Joint Genome Institute"/>
            <person name="Kuo A."/>
            <person name="Kohler A."/>
            <person name="Nagy L.G."/>
            <person name="Floudas D."/>
            <person name="Copeland A."/>
            <person name="Barry K.W."/>
            <person name="Cichocki N."/>
            <person name="Veneault-Fourrey C."/>
            <person name="LaButti K."/>
            <person name="Lindquist E.A."/>
            <person name="Lipzen A."/>
            <person name="Lundell T."/>
            <person name="Morin E."/>
            <person name="Murat C."/>
            <person name="Sun H."/>
            <person name="Tunlid A."/>
            <person name="Henrissat B."/>
            <person name="Grigoriev I.V."/>
            <person name="Hibbett D.S."/>
            <person name="Martin F."/>
            <person name="Nordberg H.P."/>
            <person name="Cantor M.N."/>
            <person name="Hua S.X."/>
        </authorList>
    </citation>
    <scope>NUCLEOTIDE SEQUENCE [LARGE SCALE GENOMIC DNA]</scope>
    <source>
        <strain evidence="2 3">Foug A</strain>
    </source>
</reference>
<name>A0A0C3AHK1_9AGAM</name>
<dbReference type="AlphaFoldDB" id="A0A0C3AHK1"/>
<feature type="region of interest" description="Disordered" evidence="1">
    <location>
        <begin position="114"/>
        <end position="137"/>
    </location>
</feature>
<dbReference type="Gene3D" id="3.40.50.300">
    <property type="entry name" value="P-loop containing nucleotide triphosphate hydrolases"/>
    <property type="match status" value="1"/>
</dbReference>
<gene>
    <name evidence="2" type="ORF">SCLCIDRAFT_1213244</name>
</gene>
<dbReference type="InParanoid" id="A0A0C3AHK1"/>
<sequence length="611" mass="69344">MAETLHMSGIDIRNAQKIESAQLIIRGQPPYNIPPCGESAFRELFNPALQLSSRELCSLIMTQRGFLGLRKTEETILIESHQVLSKLRDFKYHLPHRRFSIVLDFVPSGVATGVTRRGGPSTIPTTQSGSNELLTPTSDGQLIPTTEELLRQCPQFRILVMGKSGVGKTTLINRTFGINEASPEHEKRGIADINKELTSEMNARFILHDSKGFEPGENDNLATVKQFIDRRKNHPEIKEQLHAVWLCFQIPLVSHGQRMMETGMEQFLREKRKILGNVPTVFVFTKYDTLTEIIESNWVDQQRDYSDKDVEVEAKKYLLSHCVTPIQNLTSERDFPYIAVSTKIRYKTKLTDLVDMTHDKVTEHSETQQGTGPSPVPTVTAMAQRVSPQMKIDELIRVGKRRYWRAVIAGADFPGLKIQDCLGVIHTDIVNVWNFRNPSEQLDRDFREGMLGLVGLLDDPSGAQPHPPRRSDTMDAMENEAGLSLVVLFPLIAGVAVVKWAYNTYCRVPEVQRKFMAYIVDLTHVLDILFTLTAGKGEQALTPRIMQCAIELYRESSRSTYVHEKIKNFPVSIFSNSGIISEVECLVRERYIQDDRLRHEVERVSKDRGGR</sequence>